<sequence length="426" mass="49026">MPKLSDLAKDSRIYREEIRDLGGKLETIVQDPRQLFFGSLPERIIITSLELLQQGDLSVHERLWNLSVLQILKSYLPTGNLSMLNQNPKKGPVCRGALELFSTKGLDCKPRVKSESNGKIEMSPVNKELMHKGVILAVMEALKRVEVIVNINNILGKGVYRPPLLCRMHDILFDPRSLDDVSVVNSMALELLEYVNQKHTPLDYQIQCSYHILRHLGTFYPIAPHIVEPWSTAGKPFEVIQQRLQYQAEFQPRIQNFILWNQSDKFMLELLGGLTQWHSINLGYIESCLESLNVRDSALEDSQARSGQNFYRKEINYAARDFFIEMMFKAAPYIEGLRKSLNRQVKKDEASGHYQFRSRPSLDPEDENQNSERCSICLGEFLQGQSVVKLRCDHIHHESCTNDLFCPQCRKGITLPLTKDQHISWK</sequence>
<reference evidence="4" key="1">
    <citation type="journal article" date="2011" name="Proc. Natl. Acad. Sci. U.S.A.">
        <title>Obligate biotrophy features unraveled by the genomic analysis of rust fungi.</title>
        <authorList>
            <person name="Duplessis S."/>
            <person name="Cuomo C.A."/>
            <person name="Lin Y.-C."/>
            <person name="Aerts A."/>
            <person name="Tisserant E."/>
            <person name="Veneault-Fourrey C."/>
            <person name="Joly D.L."/>
            <person name="Hacquard S."/>
            <person name="Amselem J."/>
            <person name="Cantarel B.L."/>
            <person name="Chiu R."/>
            <person name="Coutinho P.M."/>
            <person name="Feau N."/>
            <person name="Field M."/>
            <person name="Frey P."/>
            <person name="Gelhaye E."/>
            <person name="Goldberg J."/>
            <person name="Grabherr M.G."/>
            <person name="Kodira C.D."/>
            <person name="Kohler A."/>
            <person name="Kuees U."/>
            <person name="Lindquist E.A."/>
            <person name="Lucas S.M."/>
            <person name="Mago R."/>
            <person name="Mauceli E."/>
            <person name="Morin E."/>
            <person name="Murat C."/>
            <person name="Pangilinan J.L."/>
            <person name="Park R."/>
            <person name="Pearson M."/>
            <person name="Quesneville H."/>
            <person name="Rouhier N."/>
            <person name="Sakthikumar S."/>
            <person name="Salamov A.A."/>
            <person name="Schmutz J."/>
            <person name="Selles B."/>
            <person name="Shapiro H."/>
            <person name="Tanguay P."/>
            <person name="Tuskan G.A."/>
            <person name="Henrissat B."/>
            <person name="Van de Peer Y."/>
            <person name="Rouze P."/>
            <person name="Ellis J.G."/>
            <person name="Dodds P.N."/>
            <person name="Schein J.E."/>
            <person name="Zhong S."/>
            <person name="Hamelin R.C."/>
            <person name="Grigoriev I.V."/>
            <person name="Szabo L.J."/>
            <person name="Martin F."/>
        </authorList>
    </citation>
    <scope>NUCLEOTIDE SEQUENCE [LARGE SCALE GENOMIC DNA]</scope>
    <source>
        <strain evidence="4">98AG31 / pathotype 3-4-7</strain>
    </source>
</reference>
<keyword evidence="1" id="KW-0479">Metal-binding</keyword>
<accession>F4RQU2</accession>
<dbReference type="SUPFAM" id="SSF57850">
    <property type="entry name" value="RING/U-box"/>
    <property type="match status" value="1"/>
</dbReference>
<proteinExistence type="predicted"/>
<dbReference type="GO" id="GO:0008270">
    <property type="term" value="F:zinc ion binding"/>
    <property type="evidence" value="ECO:0007669"/>
    <property type="project" value="UniProtKB-KW"/>
</dbReference>
<evidence type="ECO:0000313" key="4">
    <source>
        <dbReference type="Proteomes" id="UP000001072"/>
    </source>
</evidence>
<dbReference type="AlphaFoldDB" id="F4RQU2"/>
<keyword evidence="1" id="KW-0863">Zinc-finger</keyword>
<dbReference type="InterPro" id="IPR001841">
    <property type="entry name" value="Znf_RING"/>
</dbReference>
<evidence type="ECO:0000259" key="2">
    <source>
        <dbReference type="PROSITE" id="PS50089"/>
    </source>
</evidence>
<evidence type="ECO:0000313" key="3">
    <source>
        <dbReference type="EMBL" id="EGG05099.1"/>
    </source>
</evidence>
<dbReference type="GeneID" id="18923264"/>
<dbReference type="VEuPathDB" id="FungiDB:MELLADRAFT_107751"/>
<keyword evidence="4" id="KW-1185">Reference proteome</keyword>
<dbReference type="HOGENOM" id="CLU_644179_0_0_1"/>
<dbReference type="PROSITE" id="PS50089">
    <property type="entry name" value="ZF_RING_2"/>
    <property type="match status" value="1"/>
</dbReference>
<dbReference type="KEGG" id="mlr:MELLADRAFT_107751"/>
<dbReference type="OrthoDB" id="8062037at2759"/>
<feature type="domain" description="RING-type" evidence="2">
    <location>
        <begin position="374"/>
        <end position="410"/>
    </location>
</feature>
<dbReference type="InterPro" id="IPR013083">
    <property type="entry name" value="Znf_RING/FYVE/PHD"/>
</dbReference>
<dbReference type="Gene3D" id="3.30.40.10">
    <property type="entry name" value="Zinc/RING finger domain, C3HC4 (zinc finger)"/>
    <property type="match status" value="1"/>
</dbReference>
<keyword evidence="1" id="KW-0862">Zinc</keyword>
<evidence type="ECO:0000256" key="1">
    <source>
        <dbReference type="PROSITE-ProRule" id="PRU00175"/>
    </source>
</evidence>
<name>F4RQU2_MELLP</name>
<organism evidence="4">
    <name type="scientific">Melampsora larici-populina (strain 98AG31 / pathotype 3-4-7)</name>
    <name type="common">Poplar leaf rust fungus</name>
    <dbReference type="NCBI Taxonomy" id="747676"/>
    <lineage>
        <taxon>Eukaryota</taxon>
        <taxon>Fungi</taxon>
        <taxon>Dikarya</taxon>
        <taxon>Basidiomycota</taxon>
        <taxon>Pucciniomycotina</taxon>
        <taxon>Pucciniomycetes</taxon>
        <taxon>Pucciniales</taxon>
        <taxon>Melampsoraceae</taxon>
        <taxon>Melampsora</taxon>
    </lineage>
</organism>
<dbReference type="InParanoid" id="F4RQU2"/>
<protein>
    <recommendedName>
        <fullName evidence="2">RING-type domain-containing protein</fullName>
    </recommendedName>
</protein>
<dbReference type="Pfam" id="PF17123">
    <property type="entry name" value="zf-RING_11"/>
    <property type="match status" value="1"/>
</dbReference>
<dbReference type="Proteomes" id="UP000001072">
    <property type="component" value="Unassembled WGS sequence"/>
</dbReference>
<dbReference type="RefSeq" id="XP_007411464.1">
    <property type="nucleotide sequence ID" value="XM_007411402.1"/>
</dbReference>
<dbReference type="EMBL" id="GL883114">
    <property type="protein sequence ID" value="EGG05099.1"/>
    <property type="molecule type" value="Genomic_DNA"/>
</dbReference>
<gene>
    <name evidence="3" type="ORF">MELLADRAFT_107751</name>
</gene>